<dbReference type="SUPFAM" id="SSF81853">
    <property type="entry name" value="Family 10 polysaccharide lyase"/>
    <property type="match status" value="1"/>
</dbReference>
<dbReference type="InterPro" id="IPR012669">
    <property type="entry name" value="Pectate_lyase"/>
</dbReference>
<dbReference type="Pfam" id="PF09492">
    <property type="entry name" value="Pec_lyase"/>
    <property type="match status" value="1"/>
</dbReference>
<dbReference type="EMBL" id="QRGR01000009">
    <property type="protein sequence ID" value="RDV15309.1"/>
    <property type="molecule type" value="Genomic_DNA"/>
</dbReference>
<dbReference type="OrthoDB" id="9804686at2"/>
<dbReference type="GO" id="GO:0030570">
    <property type="term" value="F:pectate lyase activity"/>
    <property type="evidence" value="ECO:0007669"/>
    <property type="project" value="UniProtKB-EC"/>
</dbReference>
<sequence length="409" mass="46738">MNRTRGRRNWSYSKPVSPGQLIVDIKSNGLLKCELKSLKRTVVLLAFFLLCCISSTSCTGQTQTAQTAESIRWGRGILQQNQEWYSGSEAVRIADNLLLYQRNNGGWHKNTDMAKILSEEEKEVLLSKAEKEDVATIDNGATFTQLEYMARVYEATGQEKYKKGFLRGLDYLLEAQYENGGWPQYYPIRKGYYEHITFNDGAMIGVMQLLRDVAQRKEPYTFVDAARRNLAAKAIEKGLHVILQTQIKVDGRLTAWCAQHDRHDLTPQKARAYELRSVSGGESVGIVKYLMEIENPSPDIVRAVEGAVSWLERVKITGIRVDRVKDPSMKRGHNAVVVKDPSAPPLWARFYEIGTNKPMFVGRDGIVRDKLSEIEEERRNGYSWYVSSPQELLEKDYPDWKQKWGTTQK</sequence>
<dbReference type="NCBIfam" id="TIGR02474">
    <property type="entry name" value="pec_lyase"/>
    <property type="match status" value="1"/>
</dbReference>
<keyword evidence="2" id="KW-1185">Reference proteome</keyword>
<gene>
    <name evidence="1" type="primary">pelA</name>
    <name evidence="1" type="ORF">DXT99_09595</name>
</gene>
<evidence type="ECO:0000313" key="2">
    <source>
        <dbReference type="Proteomes" id="UP000256708"/>
    </source>
</evidence>
<dbReference type="Gene3D" id="1.50.10.20">
    <property type="match status" value="1"/>
</dbReference>
<reference evidence="2" key="1">
    <citation type="submission" date="2018-08" db="EMBL/GenBank/DDBJ databases">
        <authorList>
            <person name="Liu Z.-W."/>
            <person name="Du Z.-J."/>
        </authorList>
    </citation>
    <scope>NUCLEOTIDE SEQUENCE [LARGE SCALE GENOMIC DNA]</scope>
    <source>
        <strain evidence="2">H4X</strain>
    </source>
</reference>
<name>A0A3D8LCZ4_9BACT</name>
<evidence type="ECO:0000313" key="1">
    <source>
        <dbReference type="EMBL" id="RDV15309.1"/>
    </source>
</evidence>
<comment type="caution">
    <text evidence="1">The sequence shown here is derived from an EMBL/GenBank/DDBJ whole genome shotgun (WGS) entry which is preliminary data.</text>
</comment>
<protein>
    <submittedName>
        <fullName evidence="1">Pectate lyase</fullName>
        <ecNumber evidence="1">4.2.2.2</ecNumber>
    </submittedName>
</protein>
<dbReference type="AlphaFoldDB" id="A0A3D8LCZ4"/>
<dbReference type="EC" id="4.2.2.2" evidence="1"/>
<proteinExistence type="predicted"/>
<keyword evidence="1" id="KW-0456">Lyase</keyword>
<accession>A0A3D8LCZ4</accession>
<dbReference type="Proteomes" id="UP000256708">
    <property type="component" value="Unassembled WGS sequence"/>
</dbReference>
<organism evidence="1 2">
    <name type="scientific">Pontibacter diazotrophicus</name>
    <dbReference type="NCBI Taxonomy" id="1400979"/>
    <lineage>
        <taxon>Bacteria</taxon>
        <taxon>Pseudomonadati</taxon>
        <taxon>Bacteroidota</taxon>
        <taxon>Cytophagia</taxon>
        <taxon>Cytophagales</taxon>
        <taxon>Hymenobacteraceae</taxon>
        <taxon>Pontibacter</taxon>
    </lineage>
</organism>